<comment type="pathway">
    <text evidence="2">Glycan metabolism; N-glycan metabolism.</text>
</comment>
<evidence type="ECO:0000259" key="14">
    <source>
        <dbReference type="Pfam" id="PF13802"/>
    </source>
</evidence>
<dbReference type="CDD" id="cd06603">
    <property type="entry name" value="GH31_GANC_GANAB_alpha"/>
    <property type="match status" value="1"/>
</dbReference>
<dbReference type="InterPro" id="IPR013780">
    <property type="entry name" value="Glyco_hydro_b"/>
</dbReference>
<evidence type="ECO:0000256" key="7">
    <source>
        <dbReference type="ARBA" id="ARBA00023180"/>
    </source>
</evidence>
<reference evidence="16" key="1">
    <citation type="submission" date="2023-03" db="EMBL/GenBank/DDBJ databases">
        <title>Mating type loci evolution in Malassezia.</title>
        <authorList>
            <person name="Coelho M.A."/>
        </authorList>
    </citation>
    <scope>NUCLEOTIDE SEQUENCE</scope>
    <source>
        <strain evidence="16">CBS 9557</strain>
    </source>
</reference>
<dbReference type="InterPro" id="IPR011013">
    <property type="entry name" value="Gal_mutarotase_sf_dom"/>
</dbReference>
<dbReference type="Gene3D" id="2.60.40.1180">
    <property type="entry name" value="Golgi alpha-mannosidase II"/>
    <property type="match status" value="2"/>
</dbReference>
<dbReference type="GO" id="GO:0017177">
    <property type="term" value="C:glucosidase II complex"/>
    <property type="evidence" value="ECO:0007669"/>
    <property type="project" value="TreeGrafter"/>
</dbReference>
<feature type="domain" description="Glycoside hydrolase family 31 N-terminal" evidence="14">
    <location>
        <begin position="86"/>
        <end position="344"/>
    </location>
</feature>
<evidence type="ECO:0000256" key="9">
    <source>
        <dbReference type="ARBA" id="ARBA00042895"/>
    </source>
</evidence>
<dbReference type="GO" id="GO:0090599">
    <property type="term" value="F:alpha-glucosidase activity"/>
    <property type="evidence" value="ECO:0007669"/>
    <property type="project" value="TreeGrafter"/>
</dbReference>
<dbReference type="SUPFAM" id="SSF74650">
    <property type="entry name" value="Galactose mutarotase-like"/>
    <property type="match status" value="1"/>
</dbReference>
<keyword evidence="5 10" id="KW-0378">Hydrolase</keyword>
<organism evidence="16 17">
    <name type="scientific">Malassezia nana</name>
    <dbReference type="NCBI Taxonomy" id="180528"/>
    <lineage>
        <taxon>Eukaryota</taxon>
        <taxon>Fungi</taxon>
        <taxon>Dikarya</taxon>
        <taxon>Basidiomycota</taxon>
        <taxon>Ustilaginomycotina</taxon>
        <taxon>Malasseziomycetes</taxon>
        <taxon>Malasseziales</taxon>
        <taxon>Malasseziaceae</taxon>
        <taxon>Malassezia</taxon>
    </lineage>
</organism>
<dbReference type="CDD" id="cd14752">
    <property type="entry name" value="GH31_N"/>
    <property type="match status" value="1"/>
</dbReference>
<keyword evidence="17" id="KW-1185">Reference proteome</keyword>
<dbReference type="Pfam" id="PF21365">
    <property type="entry name" value="Glyco_hydro_31_3rd"/>
    <property type="match status" value="1"/>
</dbReference>
<feature type="chain" id="PRO_5042097074" description="Glucosidase II subunit alpha" evidence="12">
    <location>
        <begin position="24"/>
        <end position="1008"/>
    </location>
</feature>
<evidence type="ECO:0000256" key="5">
    <source>
        <dbReference type="ARBA" id="ARBA00022801"/>
    </source>
</evidence>
<evidence type="ECO:0000259" key="15">
    <source>
        <dbReference type="Pfam" id="PF21365"/>
    </source>
</evidence>
<feature type="signal peptide" evidence="12">
    <location>
        <begin position="1"/>
        <end position="23"/>
    </location>
</feature>
<evidence type="ECO:0000313" key="17">
    <source>
        <dbReference type="Proteomes" id="UP001213623"/>
    </source>
</evidence>
<keyword evidence="8 10" id="KW-0326">Glycosidase</keyword>
<dbReference type="Gene3D" id="2.60.40.1760">
    <property type="entry name" value="glycosyl hydrolase (family 31)"/>
    <property type="match status" value="1"/>
</dbReference>
<sequence>MHVRLGLWFVAAVAASLCLLTAAVNPGEFKACSDSSFCRRFRRRAEYTESFGRFVSPYSAGPPKLDAHVLRLPVHSALYENIAFDMTMTLFADGNARVQMDEAGPTYEGRQHYNEAGVWGIASMPQPATNARLTMKEGHAEVHWGEHDHSVLIELQPLRLSFVRDGVVQAVLNERSLLHMEHYRAKPESLPEDTEEARQLVFQERKTALKKRHKAPSATLSQWSQFEVPDAGEWEETWAGTTDSKPRGPEGIGLDISFPGYGTLYGLPEHASPLSLRSTRAPPKGEKEEPNRFSEPYRMMNTDVFEYEYDNPRALYGNAPVLHAVSQRSAVSVLWMNAADTYVDLHKTAQRSRSVGVSRENAACRAGGSSSQTSHAYFYSEAGILDLFVFLQPSLAQNMEAYMRLVGRTALPQYFALGYHQSRWNYLSDEDVLEVSRRFDEADMPVDVIWLDIEYSKDHMYGVWDRGSFVDPEGMLAALDARGRKLVIIMDPHLKATNAYYLYNQAKDLDLLVKRPDGREDFVGKCWSGEASWIDFFKPKTWAWWIDQHSLASGQLFANARNLFMWNDMSEPSIFGGPEVTSPKDLLHYPGWENRAIHNINGLIMHNLTSIGLTRRELGTTDKQGIRGVERRPFVLSRAWWLGTQRFGAVWTGDNMGTWEHFAGSVPMILANGIGGMSFCGADIGGFFGNPDTELLLRWYQAGIFAPFFRAHAHIDTKRREPYLYDGEMGDALRQLLQLRYQLLPVWYTAFWQSSVNGQPVIKPQGLVFPDDEQAFAVDDQFFVGDSGLLVKPPVHQGANTVDMYLSDDEVYYHFFSHQAYYGPQRRVTIPAPLDHQVPLLLRGGSILPLRLRYRRAAELQRRDPFTLYIAMSQAETAEGQLYLDDGQTFAYRDASAFLARRFSLAREEGVLRLRASALKERDVLVSSSSDAVFQQPGNPFEQEMAKVRVERLILMGWPAPPARVVATNAQGHTTELEWTHDVAAATLEVRDPRLLVAQDWQVVFEGV</sequence>
<keyword evidence="7" id="KW-0325">Glycoprotein</keyword>
<dbReference type="InterPro" id="IPR025887">
    <property type="entry name" value="Glyco_hydro_31_N_dom"/>
</dbReference>
<evidence type="ECO:0000259" key="13">
    <source>
        <dbReference type="Pfam" id="PF01055"/>
    </source>
</evidence>
<evidence type="ECO:0000256" key="8">
    <source>
        <dbReference type="ARBA" id="ARBA00023295"/>
    </source>
</evidence>
<evidence type="ECO:0000256" key="11">
    <source>
        <dbReference type="SAM" id="MobiDB-lite"/>
    </source>
</evidence>
<feature type="region of interest" description="Disordered" evidence="11">
    <location>
        <begin position="273"/>
        <end position="292"/>
    </location>
</feature>
<feature type="domain" description="Glycoside hydrolase family 31 TIM barrel" evidence="13">
    <location>
        <begin position="410"/>
        <end position="750"/>
    </location>
</feature>
<evidence type="ECO:0000313" key="16">
    <source>
        <dbReference type="EMBL" id="WFD28597.1"/>
    </source>
</evidence>
<dbReference type="InterPro" id="IPR017853">
    <property type="entry name" value="GH"/>
</dbReference>
<evidence type="ECO:0000256" key="10">
    <source>
        <dbReference type="RuleBase" id="RU361185"/>
    </source>
</evidence>
<dbReference type="InterPro" id="IPR000322">
    <property type="entry name" value="Glyco_hydro_31_TIM"/>
</dbReference>
<dbReference type="PANTHER" id="PTHR22762">
    <property type="entry name" value="ALPHA-GLUCOSIDASE"/>
    <property type="match status" value="1"/>
</dbReference>
<dbReference type="EMBL" id="CP119898">
    <property type="protein sequence ID" value="WFD28597.1"/>
    <property type="molecule type" value="Genomic_DNA"/>
</dbReference>
<dbReference type="SUPFAM" id="SSF51445">
    <property type="entry name" value="(Trans)glycosidases"/>
    <property type="match status" value="1"/>
</dbReference>
<dbReference type="AlphaFoldDB" id="A0AAF0J423"/>
<feature type="compositionally biased region" description="Basic and acidic residues" evidence="11">
    <location>
        <begin position="283"/>
        <end position="292"/>
    </location>
</feature>
<evidence type="ECO:0000256" key="6">
    <source>
        <dbReference type="ARBA" id="ARBA00022824"/>
    </source>
</evidence>
<gene>
    <name evidence="16" type="primary">ROT2</name>
    <name evidence="16" type="ORF">MNAN1_003610</name>
</gene>
<accession>A0AAF0J423</accession>
<feature type="domain" description="Glycosyl hydrolase family 31 C-terminal" evidence="15">
    <location>
        <begin position="758"/>
        <end position="848"/>
    </location>
</feature>
<keyword evidence="6" id="KW-0256">Endoplasmic reticulum</keyword>
<evidence type="ECO:0000256" key="12">
    <source>
        <dbReference type="SAM" id="SignalP"/>
    </source>
</evidence>
<evidence type="ECO:0000256" key="1">
    <source>
        <dbReference type="ARBA" id="ARBA00004240"/>
    </source>
</evidence>
<dbReference type="Gene3D" id="3.20.20.80">
    <property type="entry name" value="Glycosidases"/>
    <property type="match status" value="2"/>
</dbReference>
<keyword evidence="4 12" id="KW-0732">Signal</keyword>
<dbReference type="Proteomes" id="UP001213623">
    <property type="component" value="Chromosome 7"/>
</dbReference>
<evidence type="ECO:0000256" key="4">
    <source>
        <dbReference type="ARBA" id="ARBA00022729"/>
    </source>
</evidence>
<dbReference type="InterPro" id="IPR048395">
    <property type="entry name" value="Glyco_hydro_31_C"/>
</dbReference>
<dbReference type="Pfam" id="PF13802">
    <property type="entry name" value="Gal_mutarotas_2"/>
    <property type="match status" value="1"/>
</dbReference>
<dbReference type="SUPFAM" id="SSF51011">
    <property type="entry name" value="Glycosyl hydrolase domain"/>
    <property type="match status" value="1"/>
</dbReference>
<proteinExistence type="inferred from homology"/>
<dbReference type="GO" id="GO:0005975">
    <property type="term" value="P:carbohydrate metabolic process"/>
    <property type="evidence" value="ECO:0007669"/>
    <property type="project" value="InterPro"/>
</dbReference>
<comment type="subcellular location">
    <subcellularLocation>
        <location evidence="1">Endoplasmic reticulum</location>
    </subcellularLocation>
</comment>
<dbReference type="PANTHER" id="PTHR22762:SF54">
    <property type="entry name" value="BCDNA.GH04962"/>
    <property type="match status" value="1"/>
</dbReference>
<evidence type="ECO:0000256" key="2">
    <source>
        <dbReference type="ARBA" id="ARBA00004833"/>
    </source>
</evidence>
<dbReference type="GO" id="GO:0030246">
    <property type="term" value="F:carbohydrate binding"/>
    <property type="evidence" value="ECO:0007669"/>
    <property type="project" value="InterPro"/>
</dbReference>
<protein>
    <recommendedName>
        <fullName evidence="9">Glucosidase II subunit alpha</fullName>
    </recommendedName>
</protein>
<dbReference type="GO" id="GO:0006491">
    <property type="term" value="P:N-glycan processing"/>
    <property type="evidence" value="ECO:0007669"/>
    <property type="project" value="TreeGrafter"/>
</dbReference>
<name>A0AAF0J423_9BASI</name>
<dbReference type="Pfam" id="PF01055">
    <property type="entry name" value="Glyco_hydro_31_2nd"/>
    <property type="match status" value="1"/>
</dbReference>
<comment type="similarity">
    <text evidence="3 10">Belongs to the glycosyl hydrolase 31 family.</text>
</comment>
<evidence type="ECO:0000256" key="3">
    <source>
        <dbReference type="ARBA" id="ARBA00007806"/>
    </source>
</evidence>